<reference evidence="13 14" key="1">
    <citation type="submission" date="2019-07" db="EMBL/GenBank/DDBJ databases">
        <title>Whole genome shotgun sequence of Kocuria turfanensis NBRC 107627.</title>
        <authorList>
            <person name="Hosoyama A."/>
            <person name="Uohara A."/>
            <person name="Ohji S."/>
            <person name="Ichikawa N."/>
        </authorList>
    </citation>
    <scope>NUCLEOTIDE SEQUENCE [LARGE SCALE GENOMIC DNA]</scope>
    <source>
        <strain evidence="13 14">NBRC 107627</strain>
    </source>
</reference>
<dbReference type="GO" id="GO:0003899">
    <property type="term" value="F:DNA-directed RNA polymerase activity"/>
    <property type="evidence" value="ECO:0007669"/>
    <property type="project" value="UniProtKB-UniRule"/>
</dbReference>
<comment type="similarity">
    <text evidence="1 11">Belongs to the RNA polymerase subunit omega family.</text>
</comment>
<dbReference type="PANTHER" id="PTHR34476">
    <property type="entry name" value="DNA-DIRECTED RNA POLYMERASE SUBUNIT OMEGA"/>
    <property type="match status" value="1"/>
</dbReference>
<dbReference type="SUPFAM" id="SSF63562">
    <property type="entry name" value="RPB6/omega subunit-like"/>
    <property type="match status" value="1"/>
</dbReference>
<comment type="caution">
    <text evidence="13">The sequence shown here is derived from an EMBL/GenBank/DDBJ whole genome shotgun (WGS) entry which is preliminary data.</text>
</comment>
<evidence type="ECO:0000256" key="12">
    <source>
        <dbReference type="SAM" id="MobiDB-lite"/>
    </source>
</evidence>
<evidence type="ECO:0000256" key="9">
    <source>
        <dbReference type="ARBA" id="ARBA00029924"/>
    </source>
</evidence>
<dbReference type="GO" id="GO:0006351">
    <property type="term" value="P:DNA-templated transcription"/>
    <property type="evidence" value="ECO:0007669"/>
    <property type="project" value="UniProtKB-UniRule"/>
</dbReference>
<protein>
    <recommendedName>
        <fullName evidence="3 11">DNA-directed RNA polymerase subunit omega</fullName>
        <shortName evidence="11">RNAP omega subunit</shortName>
        <ecNumber evidence="2 11">2.7.7.6</ecNumber>
    </recommendedName>
    <alternativeName>
        <fullName evidence="11">RNA polymerase omega subunit</fullName>
    </alternativeName>
    <alternativeName>
        <fullName evidence="9 11">Transcriptase subunit omega</fullName>
    </alternativeName>
</protein>
<keyword evidence="4 11" id="KW-0240">DNA-directed RNA polymerase</keyword>
<dbReference type="SMART" id="SM01409">
    <property type="entry name" value="RNA_pol_Rpb6"/>
    <property type="match status" value="1"/>
</dbReference>
<comment type="catalytic activity">
    <reaction evidence="10 11">
        <text>RNA(n) + a ribonucleoside 5'-triphosphate = RNA(n+1) + diphosphate</text>
        <dbReference type="Rhea" id="RHEA:21248"/>
        <dbReference type="Rhea" id="RHEA-COMP:14527"/>
        <dbReference type="Rhea" id="RHEA-COMP:17342"/>
        <dbReference type="ChEBI" id="CHEBI:33019"/>
        <dbReference type="ChEBI" id="CHEBI:61557"/>
        <dbReference type="ChEBI" id="CHEBI:140395"/>
        <dbReference type="EC" id="2.7.7.6"/>
    </reaction>
</comment>
<evidence type="ECO:0000256" key="3">
    <source>
        <dbReference type="ARBA" id="ARBA00013725"/>
    </source>
</evidence>
<dbReference type="GO" id="GO:0000428">
    <property type="term" value="C:DNA-directed RNA polymerase complex"/>
    <property type="evidence" value="ECO:0007669"/>
    <property type="project" value="UniProtKB-KW"/>
</dbReference>
<dbReference type="GO" id="GO:0003677">
    <property type="term" value="F:DNA binding"/>
    <property type="evidence" value="ECO:0007669"/>
    <property type="project" value="UniProtKB-UniRule"/>
</dbReference>
<dbReference type="Gene3D" id="3.90.940.10">
    <property type="match status" value="1"/>
</dbReference>
<dbReference type="InterPro" id="IPR003716">
    <property type="entry name" value="DNA-dir_RNA_pol_omega"/>
</dbReference>
<name>A0A512ICR3_9MICC</name>
<comment type="function">
    <text evidence="11">Promotes RNA polymerase assembly. Latches the N- and C-terminal regions of the beta' subunit thereby facilitating its interaction with the beta and alpha subunits.</text>
</comment>
<sequence>MSTHTEGIINPPIDALLKKSDSKYGLVIFGARRARQINAYYSQLHEGLFEYVGPLVDTQLNEKPLSISFREIDAGLIEGRPVEHAGFAENGQLTTEADLAADVFGADFFAQGTEEDFSTGTAFSDDATVDFSAGESSTPLEPLGDLPGSGEDNPVNGAGDAADAAPEEPGREPGDLQDL</sequence>
<dbReference type="AlphaFoldDB" id="A0A512ICR3"/>
<dbReference type="RefSeq" id="WP_084271411.1">
    <property type="nucleotide sequence ID" value="NZ_BJZS01000044.1"/>
</dbReference>
<dbReference type="InterPro" id="IPR006110">
    <property type="entry name" value="Pol_omega/Rpo6/RPB6"/>
</dbReference>
<dbReference type="EMBL" id="BJZS01000044">
    <property type="protein sequence ID" value="GEO95496.1"/>
    <property type="molecule type" value="Genomic_DNA"/>
</dbReference>
<evidence type="ECO:0000256" key="8">
    <source>
        <dbReference type="ARBA" id="ARBA00025935"/>
    </source>
</evidence>
<accession>A0A512ICR3</accession>
<evidence type="ECO:0000256" key="4">
    <source>
        <dbReference type="ARBA" id="ARBA00022478"/>
    </source>
</evidence>
<dbReference type="NCBIfam" id="TIGR00690">
    <property type="entry name" value="rpoZ"/>
    <property type="match status" value="1"/>
</dbReference>
<evidence type="ECO:0000256" key="7">
    <source>
        <dbReference type="ARBA" id="ARBA00023163"/>
    </source>
</evidence>
<dbReference type="InterPro" id="IPR036161">
    <property type="entry name" value="RPB6/omega-like_sf"/>
</dbReference>
<dbReference type="STRING" id="388357.GCA_001580365_00549"/>
<keyword evidence="6 11" id="KW-0548">Nucleotidyltransferase</keyword>
<comment type="subunit">
    <text evidence="8 11">The RNAP catalytic core consists of 2 alpha, 1 beta, 1 beta' and 1 omega subunit. When a sigma factor is associated with the core the holoenzyme is formed, which can initiate transcription.</text>
</comment>
<dbReference type="HAMAP" id="MF_00366">
    <property type="entry name" value="RNApol_bact_RpoZ"/>
    <property type="match status" value="1"/>
</dbReference>
<evidence type="ECO:0000256" key="5">
    <source>
        <dbReference type="ARBA" id="ARBA00022679"/>
    </source>
</evidence>
<dbReference type="PANTHER" id="PTHR34476:SF1">
    <property type="entry name" value="DNA-DIRECTED RNA POLYMERASE SUBUNIT OMEGA"/>
    <property type="match status" value="1"/>
</dbReference>
<evidence type="ECO:0000256" key="2">
    <source>
        <dbReference type="ARBA" id="ARBA00012418"/>
    </source>
</evidence>
<feature type="compositionally biased region" description="Basic and acidic residues" evidence="12">
    <location>
        <begin position="168"/>
        <end position="179"/>
    </location>
</feature>
<evidence type="ECO:0000313" key="13">
    <source>
        <dbReference type="EMBL" id="GEO95496.1"/>
    </source>
</evidence>
<gene>
    <name evidence="11" type="primary">rpoZ</name>
    <name evidence="13" type="ORF">KTU01_16190</name>
</gene>
<evidence type="ECO:0000313" key="14">
    <source>
        <dbReference type="Proteomes" id="UP000321103"/>
    </source>
</evidence>
<evidence type="ECO:0000256" key="11">
    <source>
        <dbReference type="HAMAP-Rule" id="MF_00366"/>
    </source>
</evidence>
<evidence type="ECO:0000256" key="6">
    <source>
        <dbReference type="ARBA" id="ARBA00022695"/>
    </source>
</evidence>
<proteinExistence type="inferred from homology"/>
<dbReference type="Pfam" id="PF01192">
    <property type="entry name" value="RNA_pol_Rpb6"/>
    <property type="match status" value="1"/>
</dbReference>
<keyword evidence="5 11" id="KW-0808">Transferase</keyword>
<keyword evidence="7 11" id="KW-0804">Transcription</keyword>
<evidence type="ECO:0000256" key="10">
    <source>
        <dbReference type="ARBA" id="ARBA00048552"/>
    </source>
</evidence>
<dbReference type="Proteomes" id="UP000321103">
    <property type="component" value="Unassembled WGS sequence"/>
</dbReference>
<organism evidence="13 14">
    <name type="scientific">Kocuria turfanensis</name>
    <dbReference type="NCBI Taxonomy" id="388357"/>
    <lineage>
        <taxon>Bacteria</taxon>
        <taxon>Bacillati</taxon>
        <taxon>Actinomycetota</taxon>
        <taxon>Actinomycetes</taxon>
        <taxon>Micrococcales</taxon>
        <taxon>Micrococcaceae</taxon>
        <taxon>Kocuria</taxon>
    </lineage>
</organism>
<evidence type="ECO:0000256" key="1">
    <source>
        <dbReference type="ARBA" id="ARBA00006711"/>
    </source>
</evidence>
<dbReference type="EC" id="2.7.7.6" evidence="2 11"/>
<keyword evidence="14" id="KW-1185">Reference proteome</keyword>
<feature type="region of interest" description="Disordered" evidence="12">
    <location>
        <begin position="129"/>
        <end position="179"/>
    </location>
</feature>